<name>A0A1R1PSD2_ZANCU</name>
<dbReference type="InterPro" id="IPR001451">
    <property type="entry name" value="Hexapep"/>
</dbReference>
<dbReference type="Pfam" id="PF12464">
    <property type="entry name" value="Mac"/>
    <property type="match status" value="1"/>
</dbReference>
<dbReference type="FunFam" id="2.160.10.10:FF:000025">
    <property type="entry name" value="Hexapeptide-repeat containing-acetyltransferase"/>
    <property type="match status" value="1"/>
</dbReference>
<proteinExistence type="inferred from homology"/>
<sequence>MEMTEWNKMLGGEYYDAFDPYILKARKLAKDHIAELQRSYDDEKTRIDATKKLLGTAHDDTYIERNVYFDYGINTHVGKRFYANANVVILDCARVDIGDNVMFGPAVQIYTASHPLDPETRNSGAEFAKPVRIGNSVWIGGGAIILPGVTLGDNVIVGAGSVVTKDVPDNAIVGGNPAKIIKYVK</sequence>
<evidence type="ECO:0000256" key="3">
    <source>
        <dbReference type="ARBA" id="ARBA00022737"/>
    </source>
</evidence>
<accession>A0A1R1PSD2</accession>
<dbReference type="AlphaFoldDB" id="A0A1R1PSD2"/>
<dbReference type="PROSITE" id="PS00101">
    <property type="entry name" value="HEXAPEP_TRANSFERASES"/>
    <property type="match status" value="1"/>
</dbReference>
<dbReference type="InterPro" id="IPR039369">
    <property type="entry name" value="LacA-like"/>
</dbReference>
<dbReference type="Proteomes" id="UP000188320">
    <property type="component" value="Unassembled WGS sequence"/>
</dbReference>
<feature type="domain" description="Maltose/galactoside acetyltransferase" evidence="6">
    <location>
        <begin position="6"/>
        <end position="59"/>
    </location>
</feature>
<evidence type="ECO:0000259" key="6">
    <source>
        <dbReference type="SMART" id="SM01266"/>
    </source>
</evidence>
<dbReference type="PANTHER" id="PTHR43017">
    <property type="entry name" value="GALACTOSIDE O-ACETYLTRANSFERASE"/>
    <property type="match status" value="1"/>
</dbReference>
<dbReference type="SMART" id="SM01266">
    <property type="entry name" value="Mac"/>
    <property type="match status" value="1"/>
</dbReference>
<organism evidence="7 8">
    <name type="scientific">Zancudomyces culisetae</name>
    <name type="common">Gut fungus</name>
    <name type="synonym">Smittium culisetae</name>
    <dbReference type="NCBI Taxonomy" id="1213189"/>
    <lineage>
        <taxon>Eukaryota</taxon>
        <taxon>Fungi</taxon>
        <taxon>Fungi incertae sedis</taxon>
        <taxon>Zoopagomycota</taxon>
        <taxon>Kickxellomycotina</taxon>
        <taxon>Harpellomycetes</taxon>
        <taxon>Harpellales</taxon>
        <taxon>Legeriomycetaceae</taxon>
        <taxon>Zancudomyces</taxon>
    </lineage>
</organism>
<dbReference type="InterPro" id="IPR011004">
    <property type="entry name" value="Trimer_LpxA-like_sf"/>
</dbReference>
<keyword evidence="2 5" id="KW-0808">Transferase</keyword>
<comment type="similarity">
    <text evidence="1 5">Belongs to the transferase hexapeptide repeat family.</text>
</comment>
<evidence type="ECO:0000256" key="5">
    <source>
        <dbReference type="RuleBase" id="RU367021"/>
    </source>
</evidence>
<dbReference type="PANTHER" id="PTHR43017:SF1">
    <property type="entry name" value="ACETYLTRANSFERASE YJL218W-RELATED"/>
    <property type="match status" value="1"/>
</dbReference>
<dbReference type="InterPro" id="IPR024688">
    <property type="entry name" value="Mac_dom"/>
</dbReference>
<dbReference type="CDD" id="cd03357">
    <property type="entry name" value="LbH_MAT_GAT"/>
    <property type="match status" value="1"/>
</dbReference>
<keyword evidence="3" id="KW-0677">Repeat</keyword>
<evidence type="ECO:0000256" key="2">
    <source>
        <dbReference type="ARBA" id="ARBA00022679"/>
    </source>
</evidence>
<evidence type="ECO:0000256" key="1">
    <source>
        <dbReference type="ARBA" id="ARBA00007274"/>
    </source>
</evidence>
<evidence type="ECO:0000313" key="8">
    <source>
        <dbReference type="Proteomes" id="UP000188320"/>
    </source>
</evidence>
<dbReference type="InterPro" id="IPR018357">
    <property type="entry name" value="Hexapep_transf_CS"/>
</dbReference>
<keyword evidence="8" id="KW-1185">Reference proteome</keyword>
<dbReference type="Gene3D" id="2.160.10.10">
    <property type="entry name" value="Hexapeptide repeat proteins"/>
    <property type="match status" value="1"/>
</dbReference>
<dbReference type="SUPFAM" id="SSF51161">
    <property type="entry name" value="Trimeric LpxA-like enzymes"/>
    <property type="match status" value="1"/>
</dbReference>
<dbReference type="EMBL" id="LSSK01000291">
    <property type="protein sequence ID" value="OMH83896.1"/>
    <property type="molecule type" value="Genomic_DNA"/>
</dbReference>
<keyword evidence="4 5" id="KW-0012">Acyltransferase</keyword>
<dbReference type="GO" id="GO:0008870">
    <property type="term" value="F:galactoside O-acetyltransferase activity"/>
    <property type="evidence" value="ECO:0007669"/>
    <property type="project" value="TreeGrafter"/>
</dbReference>
<dbReference type="EC" id="2.3.1.-" evidence="5"/>
<evidence type="ECO:0000256" key="4">
    <source>
        <dbReference type="ARBA" id="ARBA00023315"/>
    </source>
</evidence>
<evidence type="ECO:0000313" key="7">
    <source>
        <dbReference type="EMBL" id="OMH83896.1"/>
    </source>
</evidence>
<dbReference type="Pfam" id="PF00132">
    <property type="entry name" value="Hexapep"/>
    <property type="match status" value="1"/>
</dbReference>
<comment type="caution">
    <text evidence="7">The sequence shown here is derived from an EMBL/GenBank/DDBJ whole genome shotgun (WGS) entry which is preliminary data.</text>
</comment>
<gene>
    <name evidence="7" type="ORF">AX774_g2594</name>
</gene>
<reference evidence="8" key="1">
    <citation type="submission" date="2017-01" db="EMBL/GenBank/DDBJ databases">
        <authorList>
            <person name="Wang Y."/>
            <person name="White M."/>
            <person name="Kvist S."/>
            <person name="Moncalvo J.-M."/>
        </authorList>
    </citation>
    <scope>NUCLEOTIDE SEQUENCE [LARGE SCALE GENOMIC DNA]</scope>
    <source>
        <strain evidence="8">COL-18-3</strain>
    </source>
</reference>
<dbReference type="OrthoDB" id="25818at2759"/>
<protein>
    <recommendedName>
        <fullName evidence="5">Acetyltransferase</fullName>
        <ecNumber evidence="5">2.3.1.-</ecNumber>
    </recommendedName>
</protein>